<evidence type="ECO:0000313" key="1">
    <source>
        <dbReference type="EMBL" id="MUV14011.1"/>
    </source>
</evidence>
<accession>A0A7C9HS75</accession>
<name>A0A7C9HS75_9GAMM</name>
<comment type="caution">
    <text evidence="1">The sequence shown here is derived from an EMBL/GenBank/DDBJ whole genome shotgun (WGS) entry which is preliminary data.</text>
</comment>
<organism evidence="1 2">
    <name type="scientific">Noviluteimonas gilva</name>
    <dbReference type="NCBI Taxonomy" id="2682097"/>
    <lineage>
        <taxon>Bacteria</taxon>
        <taxon>Pseudomonadati</taxon>
        <taxon>Pseudomonadota</taxon>
        <taxon>Gammaproteobacteria</taxon>
        <taxon>Lysobacterales</taxon>
        <taxon>Lysobacteraceae</taxon>
        <taxon>Noviluteimonas</taxon>
    </lineage>
</organism>
<dbReference type="AlphaFoldDB" id="A0A7C9HS75"/>
<proteinExistence type="predicted"/>
<dbReference type="Proteomes" id="UP000479692">
    <property type="component" value="Unassembled WGS sequence"/>
</dbReference>
<gene>
    <name evidence="1" type="ORF">GN331_07290</name>
</gene>
<sequence>MASIDGSDWLRIDERLRSHSQWSVNEAQSTAEEAIAFWRSTPDADIALFAVACGFDGYRRQAALRALRDFPSPITWATALIRCDDWVAQVREEATQLAHHLIEVRAPGLHGHLDLIVQLRKRERFTATTMSWLDRALREPRDADVRWNTPSPASPHVRRLAFELIEDSDPQNLEALWLRAARDPNAAIALRAVARATGETRERVLAAAARNPNAAVRAEVLRAKVREGAADARDAVTSALFDRANAPRTTAAWIARNTLHIEPRDLWRAAVDAGAEPAAGVALRALNSQGDAADLPRFVAALRSGDARHRTAGLAGIASVAPEALDDWLPAALMDPASRVARLAVRLARRMGWSPSTELLERLHSEATSEIARTRLLSVAHLPGKWAHLDLLLAWLVDTKPMDRKLIGLHLLDWLRNESRSMLPLDDATRARLLNRMARAQGHAHGGIRHDRMDWDRMRFVLEHA</sequence>
<protein>
    <submittedName>
        <fullName evidence="1">Uncharacterized protein</fullName>
    </submittedName>
</protein>
<dbReference type="EMBL" id="WOXT01000002">
    <property type="protein sequence ID" value="MUV14011.1"/>
    <property type="molecule type" value="Genomic_DNA"/>
</dbReference>
<keyword evidence="2" id="KW-1185">Reference proteome</keyword>
<dbReference type="SUPFAM" id="SSF48371">
    <property type="entry name" value="ARM repeat"/>
    <property type="match status" value="1"/>
</dbReference>
<evidence type="ECO:0000313" key="2">
    <source>
        <dbReference type="Proteomes" id="UP000479692"/>
    </source>
</evidence>
<dbReference type="RefSeq" id="WP_156641342.1">
    <property type="nucleotide sequence ID" value="NZ_WOXT01000002.1"/>
</dbReference>
<dbReference type="InterPro" id="IPR016024">
    <property type="entry name" value="ARM-type_fold"/>
</dbReference>
<reference evidence="1 2" key="1">
    <citation type="submission" date="2019-12" db="EMBL/GenBank/DDBJ databases">
        <authorList>
            <person name="Xu J."/>
        </authorList>
    </citation>
    <scope>NUCLEOTIDE SEQUENCE [LARGE SCALE GENOMIC DNA]</scope>
    <source>
        <strain evidence="1 2">HX-5-24</strain>
    </source>
</reference>